<protein>
    <recommendedName>
        <fullName evidence="1">Knr4/Smi1-like domain-containing protein</fullName>
    </recommendedName>
</protein>
<dbReference type="Pfam" id="PF09346">
    <property type="entry name" value="SMI1_KNR4"/>
    <property type="match status" value="1"/>
</dbReference>
<keyword evidence="3" id="KW-1185">Reference proteome</keyword>
<gene>
    <name evidence="2" type="ORF">MBESOW_P1666</name>
</gene>
<dbReference type="Gene3D" id="3.40.1580.10">
    <property type="entry name" value="SMI1/KNR4-like"/>
    <property type="match status" value="1"/>
</dbReference>
<proteinExistence type="predicted"/>
<organism evidence="2 3">
    <name type="scientific">Sphingobium xenophagum</name>
    <dbReference type="NCBI Taxonomy" id="121428"/>
    <lineage>
        <taxon>Bacteria</taxon>
        <taxon>Pseudomonadati</taxon>
        <taxon>Pseudomonadota</taxon>
        <taxon>Alphaproteobacteria</taxon>
        <taxon>Sphingomonadales</taxon>
        <taxon>Sphingomonadaceae</taxon>
        <taxon>Sphingobium</taxon>
    </lineage>
</organism>
<reference evidence="2 3" key="1">
    <citation type="submission" date="2014-12" db="EMBL/GenBank/DDBJ databases">
        <title>Whole genome sequencing of Sphingobium xenophagum OW59.</title>
        <authorList>
            <person name="Ohta Y."/>
            <person name="Nishi S."/>
            <person name="Hatada Y."/>
        </authorList>
    </citation>
    <scope>NUCLEOTIDE SEQUENCE [LARGE SCALE GENOMIC DNA]</scope>
    <source>
        <strain evidence="2 3">OW59</strain>
    </source>
</reference>
<dbReference type="RefSeq" id="WP_130752590.1">
    <property type="nucleotide sequence ID" value="NZ_BBQY01000004.1"/>
</dbReference>
<feature type="domain" description="Knr4/Smi1-like" evidence="1">
    <location>
        <begin position="22"/>
        <end position="143"/>
    </location>
</feature>
<dbReference type="SUPFAM" id="SSF160631">
    <property type="entry name" value="SMI1/KNR4-like"/>
    <property type="match status" value="1"/>
</dbReference>
<dbReference type="EMBL" id="BBQY01000004">
    <property type="protein sequence ID" value="GBH30412.1"/>
    <property type="molecule type" value="Genomic_DNA"/>
</dbReference>
<comment type="caution">
    <text evidence="2">The sequence shown here is derived from an EMBL/GenBank/DDBJ whole genome shotgun (WGS) entry which is preliminary data.</text>
</comment>
<dbReference type="AlphaFoldDB" id="A0A401J1B9"/>
<evidence type="ECO:0000259" key="1">
    <source>
        <dbReference type="Pfam" id="PF09346"/>
    </source>
</evidence>
<dbReference type="InterPro" id="IPR018958">
    <property type="entry name" value="Knr4/Smi1-like_dom"/>
</dbReference>
<accession>A0A401J1B9</accession>
<evidence type="ECO:0000313" key="2">
    <source>
        <dbReference type="EMBL" id="GBH30412.1"/>
    </source>
</evidence>
<dbReference type="Proteomes" id="UP000290975">
    <property type="component" value="Unassembled WGS sequence"/>
</dbReference>
<sequence length="154" mass="17459">MSLLRFVEKWTNPDYPPERVLAADLRKAEQLLVFKFPSDYEREVLDVGLPQPTIALLDAIVERELDVASVGDFYAPEEIVSETTIWKDIGMPDHLIAVAGDESGNKFCFSTSQIDADRQGVWFFDHDFGTVEEIASSFSAWIEALCNVEPWIEE</sequence>
<evidence type="ECO:0000313" key="3">
    <source>
        <dbReference type="Proteomes" id="UP000290975"/>
    </source>
</evidence>
<name>A0A401J1B9_SPHXE</name>
<dbReference type="InterPro" id="IPR037883">
    <property type="entry name" value="Knr4/Smi1-like_sf"/>
</dbReference>